<comment type="subunit">
    <text evidence="3">Associated with the spliceosome.</text>
</comment>
<feature type="domain" description="Pre-mRNA-splicing factor Syf1/CRNKL1-like C-terminal HAT-repeats" evidence="13">
    <location>
        <begin position="415"/>
        <end position="776"/>
    </location>
</feature>
<dbReference type="InterPro" id="IPR011990">
    <property type="entry name" value="TPR-like_helical_dom_sf"/>
</dbReference>
<dbReference type="SMART" id="SM00386">
    <property type="entry name" value="HAT"/>
    <property type="match status" value="10"/>
</dbReference>
<feature type="domain" description="Pre-mRNA-splicing factor Syf1-like N-terminal HAT-repeats" evidence="14">
    <location>
        <begin position="11"/>
        <end position="154"/>
    </location>
</feature>
<keyword evidence="7" id="KW-0508">mRNA splicing</keyword>
<evidence type="ECO:0000259" key="14">
    <source>
        <dbReference type="Pfam" id="PF23233"/>
    </source>
</evidence>
<dbReference type="Pfam" id="PF23231">
    <property type="entry name" value="HAT_Syf1_CNRKL1_C"/>
    <property type="match status" value="1"/>
</dbReference>
<dbReference type="Pfam" id="PF23233">
    <property type="entry name" value="HAT_Syf1_CNRKL1_N"/>
    <property type="match status" value="1"/>
</dbReference>
<keyword evidence="10" id="KW-0802">TPR repeat</keyword>
<dbReference type="GO" id="GO:0071014">
    <property type="term" value="C:post-mRNA release spliceosomal complex"/>
    <property type="evidence" value="ECO:0007669"/>
    <property type="project" value="TreeGrafter"/>
</dbReference>
<feature type="repeat" description="TPR" evidence="10">
    <location>
        <begin position="416"/>
        <end position="449"/>
    </location>
</feature>
<keyword evidence="5" id="KW-0747">Spliceosome</keyword>
<evidence type="ECO:0000256" key="4">
    <source>
        <dbReference type="ARBA" id="ARBA00022664"/>
    </source>
</evidence>
<dbReference type="InterPro" id="IPR003107">
    <property type="entry name" value="HAT"/>
</dbReference>
<accession>A0A1G4MG14</accession>
<dbReference type="STRING" id="4955.A0A1G4MG14"/>
<evidence type="ECO:0000256" key="3">
    <source>
        <dbReference type="ARBA" id="ARBA00011524"/>
    </source>
</evidence>
<comment type="similarity">
    <text evidence="2">Belongs to the crooked-neck family.</text>
</comment>
<keyword evidence="16" id="KW-1185">Reference proteome</keyword>
<dbReference type="PROSITE" id="PS50005">
    <property type="entry name" value="TPR"/>
    <property type="match status" value="1"/>
</dbReference>
<dbReference type="OMA" id="IWYNYLR"/>
<keyword evidence="6" id="KW-0677">Repeat</keyword>
<comment type="subcellular location">
    <subcellularLocation>
        <location evidence="1">Nucleus</location>
    </subcellularLocation>
</comment>
<dbReference type="PANTHER" id="PTHR11246">
    <property type="entry name" value="PRE-MRNA SPLICING FACTOR"/>
    <property type="match status" value="1"/>
</dbReference>
<keyword evidence="8" id="KW-0539">Nucleus</keyword>
<evidence type="ECO:0000259" key="13">
    <source>
        <dbReference type="Pfam" id="PF23231"/>
    </source>
</evidence>
<evidence type="ECO:0000256" key="2">
    <source>
        <dbReference type="ARBA" id="ARBA00008644"/>
    </source>
</evidence>
<evidence type="ECO:0000259" key="12">
    <source>
        <dbReference type="Pfam" id="PF23220"/>
    </source>
</evidence>
<dbReference type="InterPro" id="IPR055430">
    <property type="entry name" value="HAT_Syf1_CNRKL1_C"/>
</dbReference>
<dbReference type="PANTHER" id="PTHR11246:SF5">
    <property type="entry name" value="PRE-MRNA-SPLICING FACTOR SYF1"/>
    <property type="match status" value="1"/>
</dbReference>
<evidence type="ECO:0000256" key="7">
    <source>
        <dbReference type="ARBA" id="ARBA00023187"/>
    </source>
</evidence>
<proteinExistence type="inferred from homology"/>
<feature type="compositionally biased region" description="Polar residues" evidence="11">
    <location>
        <begin position="793"/>
        <end position="803"/>
    </location>
</feature>
<organism evidence="15 16">
    <name type="scientific">Lachancea fermentati</name>
    <name type="common">Zygosaccharomyces fermentati</name>
    <dbReference type="NCBI Taxonomy" id="4955"/>
    <lineage>
        <taxon>Eukaryota</taxon>
        <taxon>Fungi</taxon>
        <taxon>Dikarya</taxon>
        <taxon>Ascomycota</taxon>
        <taxon>Saccharomycotina</taxon>
        <taxon>Saccharomycetes</taxon>
        <taxon>Saccharomycetales</taxon>
        <taxon>Saccharomycetaceae</taxon>
        <taxon>Lachancea</taxon>
    </lineage>
</organism>
<dbReference type="Gene3D" id="1.25.40.10">
    <property type="entry name" value="Tetratricopeptide repeat domain"/>
    <property type="match status" value="3"/>
</dbReference>
<dbReference type="OrthoDB" id="10067343at2759"/>
<sequence length="809" mass="94614">MDIDRFVSTEEDLAYEYELQTQSKNFLTWSRYLEYKKSRDDPVALAWLYERCTNEFPNSVDLWLEYLKWRTDLIHTLNAVFYVDEFTKCNALFERALGWCYDNDRIWIMYLKFAEQQRDLGMIRSILNRSLRCVSLEKHPRIWESIISFIEDDLLQNANFLEDNELESLMHDALFGKEEKRSNSPDLWSSHMLARYLEITDSVEHTLYLLGLTGDEEAVRRLYERYLFPDTFSTVNYKQHDFYLRYINALGQVGTEEEFQEGVEKTIIKFPHLSSSLMVELAKNFIMRSKIPLARSTLDNALKATTKTRDFSVIYDFYLKFLEVLLETIVQEIRANPDIQPAWEQDLTYNFNLLEHLTNTHELLLNDLKVRQDCNNVSTWVARANLFPSVKEKCEVYVNAILAIDPGEVHEASVLGQLWCNYAKLFIEAKDYESARETFDRALRVPFKYKEDLEVIWLCWAEMELEIEGFEGATKLLEKALKIPKHPELLIEKYDKGGKDFPAQAVIFTSLKLWAMYLDVMEASCESSDQVSKTREAYNNMIGLKLATPLIFINYAHFLQAQNMWDESFQIYERAIAAFPPQTKYELWNIYLGECSEQNLSTERLRDLFEQALELAKHGIDCSSFFLLYSNLEKSNGLYKRSVDILYRGCKETNALQSKVLLWRSCLDASKNFLGDEDSRPFYEECIKTLPNSKVIMFVIDFAKVEERLQAYERSRAILKFGAQLLHPDQNKILWDFWNEFEVRHGSKSTYKDMLKFKRHVGDNFKVDTEQVTSKEGNVAFIASSDVGGTHSAPESSQVTNPEEISLDL</sequence>
<dbReference type="GO" id="GO:0000349">
    <property type="term" value="P:generation of catalytic spliceosome for first transesterification step"/>
    <property type="evidence" value="ECO:0007669"/>
    <property type="project" value="TreeGrafter"/>
</dbReference>
<dbReference type="InterPro" id="IPR019734">
    <property type="entry name" value="TPR_rpt"/>
</dbReference>
<evidence type="ECO:0000256" key="10">
    <source>
        <dbReference type="PROSITE-ProRule" id="PRU00339"/>
    </source>
</evidence>
<dbReference type="GO" id="GO:0000974">
    <property type="term" value="C:Prp19 complex"/>
    <property type="evidence" value="ECO:0007669"/>
    <property type="project" value="TreeGrafter"/>
</dbReference>
<gene>
    <name evidence="15" type="ORF">LAFE_0F15192G</name>
</gene>
<evidence type="ECO:0000256" key="5">
    <source>
        <dbReference type="ARBA" id="ARBA00022728"/>
    </source>
</evidence>
<evidence type="ECO:0000256" key="8">
    <source>
        <dbReference type="ARBA" id="ARBA00023242"/>
    </source>
</evidence>
<feature type="region of interest" description="Disordered" evidence="11">
    <location>
        <begin position="786"/>
        <end position="809"/>
    </location>
</feature>
<dbReference type="InterPro" id="IPR045075">
    <property type="entry name" value="Syf1-like"/>
</dbReference>
<evidence type="ECO:0000313" key="16">
    <source>
        <dbReference type="Proteomes" id="UP000190831"/>
    </source>
</evidence>
<evidence type="ECO:0000313" key="15">
    <source>
        <dbReference type="EMBL" id="SCW02829.1"/>
    </source>
</evidence>
<feature type="domain" description="Pre-mRNA-splicing factor SYF1 central HAT repeats" evidence="12">
    <location>
        <begin position="263"/>
        <end position="404"/>
    </location>
</feature>
<keyword evidence="4" id="KW-0507">mRNA processing</keyword>
<evidence type="ECO:0000256" key="1">
    <source>
        <dbReference type="ARBA" id="ARBA00004123"/>
    </source>
</evidence>
<name>A0A1G4MG14_LACFM</name>
<evidence type="ECO:0000256" key="6">
    <source>
        <dbReference type="ARBA" id="ARBA00022737"/>
    </source>
</evidence>
<dbReference type="AlphaFoldDB" id="A0A1G4MG14"/>
<dbReference type="InterPro" id="IPR055433">
    <property type="entry name" value="HAT_Syf1-like_N"/>
</dbReference>
<dbReference type="InterPro" id="IPR056350">
    <property type="entry name" value="HAT_Syf1_central"/>
</dbReference>
<evidence type="ECO:0000256" key="9">
    <source>
        <dbReference type="ARBA" id="ARBA00039472"/>
    </source>
</evidence>
<dbReference type="GO" id="GO:0071007">
    <property type="term" value="C:U2-type catalytic step 2 spliceosome"/>
    <property type="evidence" value="ECO:0007669"/>
    <property type="project" value="TreeGrafter"/>
</dbReference>
<evidence type="ECO:0000256" key="11">
    <source>
        <dbReference type="SAM" id="MobiDB-lite"/>
    </source>
</evidence>
<reference evidence="16" key="1">
    <citation type="submission" date="2016-03" db="EMBL/GenBank/DDBJ databases">
        <authorList>
            <person name="Devillers H."/>
        </authorList>
    </citation>
    <scope>NUCLEOTIDE SEQUENCE [LARGE SCALE GENOMIC DNA]</scope>
</reference>
<dbReference type="EMBL" id="LT598490">
    <property type="protein sequence ID" value="SCW02829.1"/>
    <property type="molecule type" value="Genomic_DNA"/>
</dbReference>
<dbReference type="Proteomes" id="UP000190831">
    <property type="component" value="Chromosome F"/>
</dbReference>
<protein>
    <recommendedName>
        <fullName evidence="9">Pre-mRNA-splicing factor SYF1</fullName>
    </recommendedName>
</protein>
<dbReference type="SUPFAM" id="SSF48452">
    <property type="entry name" value="TPR-like"/>
    <property type="match status" value="2"/>
</dbReference>
<dbReference type="Pfam" id="PF23220">
    <property type="entry name" value="HAT_Syf1_M"/>
    <property type="match status" value="1"/>
</dbReference>